<organism evidence="1 2">
    <name type="scientific">Peribacillus saganii</name>
    <dbReference type="NCBI Taxonomy" id="2303992"/>
    <lineage>
        <taxon>Bacteria</taxon>
        <taxon>Bacillati</taxon>
        <taxon>Bacillota</taxon>
        <taxon>Bacilli</taxon>
        <taxon>Bacillales</taxon>
        <taxon>Bacillaceae</taxon>
        <taxon>Peribacillus</taxon>
    </lineage>
</organism>
<dbReference type="AlphaFoldDB" id="A0A372LIX7"/>
<accession>A0A372LIX7</accession>
<gene>
    <name evidence="1" type="ORF">D0469_17050</name>
</gene>
<dbReference type="Proteomes" id="UP000264541">
    <property type="component" value="Unassembled WGS sequence"/>
</dbReference>
<dbReference type="EMBL" id="QVTE01000051">
    <property type="protein sequence ID" value="RFU66345.1"/>
    <property type="molecule type" value="Genomic_DNA"/>
</dbReference>
<sequence length="91" mass="10395">MAKRNQLLMLGAGLAGAAYFRKKNNRQKAMDLINSMRDQAMKMMGKDQNKNIEPTIKKAAYPDPYDIPDNEMVAEGSLYGIDYYNREKQTT</sequence>
<evidence type="ECO:0000313" key="2">
    <source>
        <dbReference type="Proteomes" id="UP000264541"/>
    </source>
</evidence>
<reference evidence="1 2" key="1">
    <citation type="submission" date="2018-08" db="EMBL/GenBank/DDBJ databases">
        <title>Bacillus chawlae sp. nov., Bacillus glennii sp. nov., and Bacillus saganii sp. nov. Isolated from the Vehicle Assembly Building at Kennedy Space Center where the Viking Spacecraft were Assembled.</title>
        <authorList>
            <person name="Seuylemezian A."/>
            <person name="Vaishampayan P."/>
        </authorList>
    </citation>
    <scope>NUCLEOTIDE SEQUENCE [LARGE SCALE GENOMIC DNA]</scope>
    <source>
        <strain evidence="1 2">V47-23a</strain>
    </source>
</reference>
<keyword evidence="2" id="KW-1185">Reference proteome</keyword>
<protein>
    <submittedName>
        <fullName evidence="1">Uncharacterized protein</fullName>
    </submittedName>
</protein>
<proteinExistence type="predicted"/>
<dbReference type="OrthoDB" id="2390014at2"/>
<comment type="caution">
    <text evidence="1">The sequence shown here is derived from an EMBL/GenBank/DDBJ whole genome shotgun (WGS) entry which is preliminary data.</text>
</comment>
<name>A0A372LIX7_9BACI</name>
<evidence type="ECO:0000313" key="1">
    <source>
        <dbReference type="EMBL" id="RFU66345.1"/>
    </source>
</evidence>
<dbReference type="RefSeq" id="WP_117327929.1">
    <property type="nucleotide sequence ID" value="NZ_QVTE01000051.1"/>
</dbReference>